<dbReference type="SUPFAM" id="SSF53098">
    <property type="entry name" value="Ribonuclease H-like"/>
    <property type="match status" value="1"/>
</dbReference>
<evidence type="ECO:0000313" key="3">
    <source>
        <dbReference type="Proteomes" id="UP000198211"/>
    </source>
</evidence>
<dbReference type="EMBL" id="NBNE01000135">
    <property type="protein sequence ID" value="OWZ22454.1"/>
    <property type="molecule type" value="Genomic_DNA"/>
</dbReference>
<dbReference type="Gene3D" id="3.30.420.10">
    <property type="entry name" value="Ribonuclease H-like superfamily/Ribonuclease H"/>
    <property type="match status" value="1"/>
</dbReference>
<dbReference type="Pfam" id="PF13456">
    <property type="entry name" value="RVT_3"/>
    <property type="match status" value="1"/>
</dbReference>
<dbReference type="GO" id="GO:0003676">
    <property type="term" value="F:nucleic acid binding"/>
    <property type="evidence" value="ECO:0007669"/>
    <property type="project" value="InterPro"/>
</dbReference>
<evidence type="ECO:0000259" key="1">
    <source>
        <dbReference type="PROSITE" id="PS50879"/>
    </source>
</evidence>
<keyword evidence="3" id="KW-1185">Reference proteome</keyword>
<protein>
    <recommendedName>
        <fullName evidence="1">RNase H type-1 domain-containing protein</fullName>
    </recommendedName>
</protein>
<dbReference type="Proteomes" id="UP000198211">
    <property type="component" value="Unassembled WGS sequence"/>
</dbReference>
<reference evidence="3" key="1">
    <citation type="submission" date="2017-03" db="EMBL/GenBank/DDBJ databases">
        <title>Phytopthora megakarya and P. palmivora, two closely related causual agents of cacao black pod achieved similar genome size and gene model numbers by different mechanisms.</title>
        <authorList>
            <person name="Ali S."/>
            <person name="Shao J."/>
            <person name="Larry D.J."/>
            <person name="Kronmiller B."/>
            <person name="Shen D."/>
            <person name="Strem M.D."/>
            <person name="Melnick R.L."/>
            <person name="Guiltinan M.J."/>
            <person name="Tyler B.M."/>
            <person name="Meinhardt L.W."/>
            <person name="Bailey B.A."/>
        </authorList>
    </citation>
    <scope>NUCLEOTIDE SEQUENCE [LARGE SCALE GENOMIC DNA]</scope>
    <source>
        <strain evidence="3">zdho120</strain>
    </source>
</reference>
<dbReference type="InterPro" id="IPR002156">
    <property type="entry name" value="RNaseH_domain"/>
</dbReference>
<comment type="caution">
    <text evidence="2">The sequence shown here is derived from an EMBL/GenBank/DDBJ whole genome shotgun (WGS) entry which is preliminary data.</text>
</comment>
<name>A0A225WXF7_9STRA</name>
<dbReference type="PROSITE" id="PS50879">
    <property type="entry name" value="RNASE_H_1"/>
    <property type="match status" value="1"/>
</dbReference>
<feature type="domain" description="RNase H type-1" evidence="1">
    <location>
        <begin position="37"/>
        <end position="174"/>
    </location>
</feature>
<dbReference type="STRING" id="4795.A0A225WXF7"/>
<evidence type="ECO:0000313" key="2">
    <source>
        <dbReference type="EMBL" id="OWZ22454.1"/>
    </source>
</evidence>
<sequence length="236" mass="26228">MQATTTNPHRVAAARLAHQILTQPSPETNTLPSPTRRLQQHLLYFDSGSRGNPGPGGSGSVIVHLGGHAVKPEIVWMASVSYAHRTTNNAAEYQGLLVGLRHAMLKQLHGLHVIGNSNLSIQQLQDRRFPRARHLQGIYTQCRLLADRLGIISWTHHLRDFNKMADELANLAMDTKKSTQVFEADLSNLPQAWTAVVGFLQRDVDNWIDIHPDQEDDGRTSNAEGVPYMCAHVLTN</sequence>
<dbReference type="InterPro" id="IPR036397">
    <property type="entry name" value="RNaseH_sf"/>
</dbReference>
<gene>
    <name evidence="2" type="ORF">PHMEG_0002850</name>
</gene>
<dbReference type="AlphaFoldDB" id="A0A225WXF7"/>
<dbReference type="InterPro" id="IPR012337">
    <property type="entry name" value="RNaseH-like_sf"/>
</dbReference>
<accession>A0A225WXF7</accession>
<dbReference type="PANTHER" id="PTHR46387:SF2">
    <property type="entry name" value="RIBONUCLEASE HI"/>
    <property type="match status" value="1"/>
</dbReference>
<proteinExistence type="predicted"/>
<organism evidence="2 3">
    <name type="scientific">Phytophthora megakarya</name>
    <dbReference type="NCBI Taxonomy" id="4795"/>
    <lineage>
        <taxon>Eukaryota</taxon>
        <taxon>Sar</taxon>
        <taxon>Stramenopiles</taxon>
        <taxon>Oomycota</taxon>
        <taxon>Peronosporomycetes</taxon>
        <taxon>Peronosporales</taxon>
        <taxon>Peronosporaceae</taxon>
        <taxon>Phytophthora</taxon>
    </lineage>
</organism>
<dbReference type="OrthoDB" id="122355at2759"/>
<dbReference type="PANTHER" id="PTHR46387">
    <property type="entry name" value="POLYNUCLEOTIDYL TRANSFERASE, RIBONUCLEASE H-LIKE SUPERFAMILY PROTEIN"/>
    <property type="match status" value="1"/>
</dbReference>
<dbReference type="GO" id="GO:0004523">
    <property type="term" value="F:RNA-DNA hybrid ribonuclease activity"/>
    <property type="evidence" value="ECO:0007669"/>
    <property type="project" value="InterPro"/>
</dbReference>